<name>A0A8B2YXC7_9LACO</name>
<dbReference type="InterPro" id="IPR002528">
    <property type="entry name" value="MATE_fam"/>
</dbReference>
<organism evidence="11 12">
    <name type="scientific">Ligilactobacillus ruminis</name>
    <dbReference type="NCBI Taxonomy" id="1623"/>
    <lineage>
        <taxon>Bacteria</taxon>
        <taxon>Bacillati</taxon>
        <taxon>Bacillota</taxon>
        <taxon>Bacilli</taxon>
        <taxon>Lactobacillales</taxon>
        <taxon>Lactobacillaceae</taxon>
        <taxon>Ligilactobacillus</taxon>
    </lineage>
</organism>
<comment type="subcellular location">
    <subcellularLocation>
        <location evidence="1">Cell membrane</location>
        <topology evidence="1">Multi-pass membrane protein</topology>
    </subcellularLocation>
</comment>
<comment type="caution">
    <text evidence="11">The sequence shown here is derived from an EMBL/GenBank/DDBJ whole genome shotgun (WGS) entry which is preliminary data.</text>
</comment>
<dbReference type="InterPro" id="IPR045070">
    <property type="entry name" value="MATE_MepA-like"/>
</dbReference>
<feature type="transmembrane region" description="Helical" evidence="10">
    <location>
        <begin position="12"/>
        <end position="36"/>
    </location>
</feature>
<dbReference type="GO" id="GO:0005886">
    <property type="term" value="C:plasma membrane"/>
    <property type="evidence" value="ECO:0007669"/>
    <property type="project" value="UniProtKB-SubCell"/>
</dbReference>
<feature type="transmembrane region" description="Helical" evidence="10">
    <location>
        <begin position="270"/>
        <end position="289"/>
    </location>
</feature>
<evidence type="ECO:0000256" key="8">
    <source>
        <dbReference type="ARBA" id="ARBA00023136"/>
    </source>
</evidence>
<feature type="transmembrane region" description="Helical" evidence="10">
    <location>
        <begin position="319"/>
        <end position="341"/>
    </location>
</feature>
<evidence type="ECO:0000256" key="2">
    <source>
        <dbReference type="ARBA" id="ARBA00008417"/>
    </source>
</evidence>
<feature type="transmembrane region" description="Helical" evidence="10">
    <location>
        <begin position="139"/>
        <end position="158"/>
    </location>
</feature>
<dbReference type="Proteomes" id="UP000260790">
    <property type="component" value="Unassembled WGS sequence"/>
</dbReference>
<evidence type="ECO:0000256" key="9">
    <source>
        <dbReference type="ARBA" id="ARBA00023251"/>
    </source>
</evidence>
<feature type="transmembrane region" description="Helical" evidence="10">
    <location>
        <begin position="100"/>
        <end position="119"/>
    </location>
</feature>
<keyword evidence="8 10" id="KW-0472">Membrane</keyword>
<feature type="transmembrane region" description="Helical" evidence="10">
    <location>
        <begin position="196"/>
        <end position="213"/>
    </location>
</feature>
<feature type="transmembrane region" description="Helical" evidence="10">
    <location>
        <begin position="170"/>
        <end position="190"/>
    </location>
</feature>
<reference evidence="11 12" key="1">
    <citation type="submission" date="2018-08" db="EMBL/GenBank/DDBJ databases">
        <title>A genome reference for cultivated species of the human gut microbiota.</title>
        <authorList>
            <person name="Zou Y."/>
            <person name="Xue W."/>
            <person name="Luo G."/>
        </authorList>
    </citation>
    <scope>NUCLEOTIDE SEQUENCE [LARGE SCALE GENOMIC DNA]</scope>
    <source>
        <strain evidence="11 12">TF10-9AT</strain>
    </source>
</reference>
<evidence type="ECO:0000256" key="3">
    <source>
        <dbReference type="ARBA" id="ARBA00022106"/>
    </source>
</evidence>
<evidence type="ECO:0000256" key="10">
    <source>
        <dbReference type="SAM" id="Phobius"/>
    </source>
</evidence>
<dbReference type="PANTHER" id="PTHR43823:SF3">
    <property type="entry name" value="MULTIDRUG EXPORT PROTEIN MEPA"/>
    <property type="match status" value="1"/>
</dbReference>
<dbReference type="AlphaFoldDB" id="A0A8B2YXC7"/>
<proteinExistence type="inferred from homology"/>
<dbReference type="GO" id="GO:0042910">
    <property type="term" value="F:xenobiotic transmembrane transporter activity"/>
    <property type="evidence" value="ECO:0007669"/>
    <property type="project" value="InterPro"/>
</dbReference>
<dbReference type="CDD" id="cd13143">
    <property type="entry name" value="MATE_MepA_like"/>
    <property type="match status" value="1"/>
</dbReference>
<dbReference type="RefSeq" id="WP_117644003.1">
    <property type="nucleotide sequence ID" value="NZ_JAQFDM010000014.1"/>
</dbReference>
<dbReference type="GO" id="GO:0015297">
    <property type="term" value="F:antiporter activity"/>
    <property type="evidence" value="ECO:0007669"/>
    <property type="project" value="InterPro"/>
</dbReference>
<gene>
    <name evidence="11" type="ORF">DXD09_09675</name>
</gene>
<sequence>MRNDEKLGTAPLGRLMLSLALPTVLAQLINVLYNIVDRIYIGHMQGDGNLALTGVGVTLPIITLIAAFSAFAGAGGAPLAAIELGKKDERKASLIMGNSAWLLVFFSIVLTIGFLIFKIPILHAFGASSKTITYANDYITIYLLGTIFVQLALGLNAFISGQGAAKAAMLSVLIGAVINIVLDPIFIFALHLGVRGAAFATVISQFVSAVWVVSFLKSKRSVLYLKLVRPDKSLILKIAALGIAPFVMQSTESLVTITFNTGLQRYGGDLYVGSMSILMSIMQLIVIPVNGITQGVQPIVSYNYGAGNRLRVKETVIRLVSVCLLGTLILAGVAIFCPGIYASMFTNDAELVALTCRIMPIFFLGIAIFGIQAACQSTFLALGQAKVSLFIATLRKIILLIPLALILPKFLGVKGIYIAEPVSDVISVIVTSVLCVITLKRIFSEMEDKS</sequence>
<keyword evidence="5" id="KW-1003">Cell membrane</keyword>
<evidence type="ECO:0000256" key="1">
    <source>
        <dbReference type="ARBA" id="ARBA00004651"/>
    </source>
</evidence>
<evidence type="ECO:0000313" key="11">
    <source>
        <dbReference type="EMBL" id="RGK44776.1"/>
    </source>
</evidence>
<evidence type="ECO:0000256" key="5">
    <source>
        <dbReference type="ARBA" id="ARBA00022475"/>
    </source>
</evidence>
<dbReference type="EMBL" id="QSQR01000011">
    <property type="protein sequence ID" value="RGK44776.1"/>
    <property type="molecule type" value="Genomic_DNA"/>
</dbReference>
<keyword evidence="4" id="KW-0813">Transport</keyword>
<keyword evidence="7 10" id="KW-1133">Transmembrane helix</keyword>
<comment type="similarity">
    <text evidence="2">Belongs to the multi antimicrobial extrusion (MATE) (TC 2.A.66.1) family. MepA subfamily.</text>
</comment>
<evidence type="ECO:0000256" key="4">
    <source>
        <dbReference type="ARBA" id="ARBA00022448"/>
    </source>
</evidence>
<feature type="transmembrane region" description="Helical" evidence="10">
    <location>
        <begin position="361"/>
        <end position="385"/>
    </location>
</feature>
<feature type="transmembrane region" description="Helical" evidence="10">
    <location>
        <begin position="234"/>
        <end position="250"/>
    </location>
</feature>
<dbReference type="PANTHER" id="PTHR43823">
    <property type="entry name" value="SPORULATION PROTEIN YKVU"/>
    <property type="match status" value="1"/>
</dbReference>
<evidence type="ECO:0000256" key="6">
    <source>
        <dbReference type="ARBA" id="ARBA00022692"/>
    </source>
</evidence>
<dbReference type="InterPro" id="IPR051327">
    <property type="entry name" value="MATE_MepA_subfamily"/>
</dbReference>
<protein>
    <recommendedName>
        <fullName evidence="3">Multidrug export protein MepA</fullName>
    </recommendedName>
</protein>
<dbReference type="GO" id="GO:0046677">
    <property type="term" value="P:response to antibiotic"/>
    <property type="evidence" value="ECO:0007669"/>
    <property type="project" value="UniProtKB-KW"/>
</dbReference>
<feature type="transmembrane region" description="Helical" evidence="10">
    <location>
        <begin position="425"/>
        <end position="443"/>
    </location>
</feature>
<dbReference type="NCBIfam" id="TIGR00797">
    <property type="entry name" value="matE"/>
    <property type="match status" value="1"/>
</dbReference>
<feature type="transmembrane region" description="Helical" evidence="10">
    <location>
        <begin position="56"/>
        <end position="79"/>
    </location>
</feature>
<evidence type="ECO:0000256" key="7">
    <source>
        <dbReference type="ARBA" id="ARBA00022989"/>
    </source>
</evidence>
<dbReference type="InterPro" id="IPR048279">
    <property type="entry name" value="MdtK-like"/>
</dbReference>
<dbReference type="Pfam" id="PF01554">
    <property type="entry name" value="MatE"/>
    <property type="match status" value="2"/>
</dbReference>
<keyword evidence="9" id="KW-0046">Antibiotic resistance</keyword>
<keyword evidence="6 10" id="KW-0812">Transmembrane</keyword>
<accession>A0A8B2YXC7</accession>
<evidence type="ECO:0000313" key="12">
    <source>
        <dbReference type="Proteomes" id="UP000260790"/>
    </source>
</evidence>
<dbReference type="PIRSF" id="PIRSF006603">
    <property type="entry name" value="DinF"/>
    <property type="match status" value="1"/>
</dbReference>